<reference evidence="1 2" key="1">
    <citation type="journal article" date="2013" name="Mar. Genomics">
        <title>Expression of sulfatases in Rhodopirellula baltica and the diversity of sulfatases in the genus Rhodopirellula.</title>
        <authorList>
            <person name="Wegner C.E."/>
            <person name="Richter-Heitmann T."/>
            <person name="Klindworth A."/>
            <person name="Klockow C."/>
            <person name="Richter M."/>
            <person name="Achstetter T."/>
            <person name="Glockner F.O."/>
            <person name="Harder J."/>
        </authorList>
    </citation>
    <scope>NUCLEOTIDE SEQUENCE [LARGE SCALE GENOMIC DNA]</scope>
    <source>
        <strain evidence="1 2">SWK14</strain>
    </source>
</reference>
<evidence type="ECO:0000313" key="2">
    <source>
        <dbReference type="Proteomes" id="UP000010959"/>
    </source>
</evidence>
<comment type="caution">
    <text evidence="1">The sequence shown here is derived from an EMBL/GenBank/DDBJ whole genome shotgun (WGS) entry which is preliminary data.</text>
</comment>
<dbReference type="Proteomes" id="UP000010959">
    <property type="component" value="Unassembled WGS sequence"/>
</dbReference>
<accession>L7CGF9</accession>
<dbReference type="EMBL" id="AMWG01000075">
    <property type="protein sequence ID" value="ELP33093.1"/>
    <property type="molecule type" value="Genomic_DNA"/>
</dbReference>
<name>L7CGF9_RHOBT</name>
<evidence type="ECO:0000313" key="1">
    <source>
        <dbReference type="EMBL" id="ELP33093.1"/>
    </source>
</evidence>
<proteinExistence type="predicted"/>
<dbReference type="AlphaFoldDB" id="L7CGF9"/>
<sequence length="105" mass="11143">MLVATAFFPLLLRSKPDQVERFHPPLVGCLDLGGNTKRNDGAVLANCYDGINQSNCSASVLQTTPSTSMTGKQAGPKCSLLFFASLRLAIDLSLHVTRASASSQC</sequence>
<protein>
    <submittedName>
        <fullName evidence="1">Uncharacterized protein</fullName>
    </submittedName>
</protein>
<dbReference type="PATRIC" id="fig|993516.3.peg.3129"/>
<gene>
    <name evidence="1" type="ORF">RBSWK_02939</name>
</gene>
<organism evidence="1 2">
    <name type="scientific">Rhodopirellula baltica SWK14</name>
    <dbReference type="NCBI Taxonomy" id="993516"/>
    <lineage>
        <taxon>Bacteria</taxon>
        <taxon>Pseudomonadati</taxon>
        <taxon>Planctomycetota</taxon>
        <taxon>Planctomycetia</taxon>
        <taxon>Pirellulales</taxon>
        <taxon>Pirellulaceae</taxon>
        <taxon>Rhodopirellula</taxon>
    </lineage>
</organism>